<sequence>MAAINLLLACDDRCTASDLEDLVDEALVGLLAADGPNLAPAGRRQATASLAEIAWVDDQDAGNHVRLMLDTDMPACWLAVEVADARVRETVLMALREQLPVLDYEALREQSAPWRRGALSRLALTHDPRLAGDLRELLISALASPDALRREDAVMAAHLAGATAHSDVLKAALPHETDKGVQAMLKHVVQALQGGSR</sequence>
<dbReference type="InterPro" id="IPR016024">
    <property type="entry name" value="ARM-type_fold"/>
</dbReference>
<proteinExistence type="predicted"/>
<evidence type="ECO:0000313" key="1">
    <source>
        <dbReference type="EMBL" id="MFG6413306.1"/>
    </source>
</evidence>
<keyword evidence="2" id="KW-1185">Reference proteome</keyword>
<evidence type="ECO:0000313" key="2">
    <source>
        <dbReference type="Proteomes" id="UP001606300"/>
    </source>
</evidence>
<protein>
    <recommendedName>
        <fullName evidence="3">HEAT repeat-containing protein</fullName>
    </recommendedName>
</protein>
<comment type="caution">
    <text evidence="1">The sequence shown here is derived from an EMBL/GenBank/DDBJ whole genome shotgun (WGS) entry which is preliminary data.</text>
</comment>
<gene>
    <name evidence="1" type="ORF">ACG02S_05280</name>
</gene>
<accession>A0ABW7EIN6</accession>
<dbReference type="RefSeq" id="WP_394469396.1">
    <property type="nucleotide sequence ID" value="NZ_JBIGHY010000002.1"/>
</dbReference>
<name>A0ABW7EIN6_9BURK</name>
<dbReference type="EMBL" id="JBIGHY010000002">
    <property type="protein sequence ID" value="MFG6413306.1"/>
    <property type="molecule type" value="Genomic_DNA"/>
</dbReference>
<reference evidence="1 2" key="1">
    <citation type="submission" date="2024-09" db="EMBL/GenBank/DDBJ databases">
        <title>Novel species of the genus Pelomonas and Roseateles isolated from streams.</title>
        <authorList>
            <person name="Lu H."/>
        </authorList>
    </citation>
    <scope>NUCLEOTIDE SEQUENCE [LARGE SCALE GENOMIC DNA]</scope>
    <source>
        <strain evidence="1 2">DC23W</strain>
    </source>
</reference>
<organism evidence="1 2">
    <name type="scientific">Pelomonas dachongensis</name>
    <dbReference type="NCBI Taxonomy" id="3299029"/>
    <lineage>
        <taxon>Bacteria</taxon>
        <taxon>Pseudomonadati</taxon>
        <taxon>Pseudomonadota</taxon>
        <taxon>Betaproteobacteria</taxon>
        <taxon>Burkholderiales</taxon>
        <taxon>Sphaerotilaceae</taxon>
        <taxon>Roseateles</taxon>
    </lineage>
</organism>
<dbReference type="SUPFAM" id="SSF48371">
    <property type="entry name" value="ARM repeat"/>
    <property type="match status" value="1"/>
</dbReference>
<evidence type="ECO:0008006" key="3">
    <source>
        <dbReference type="Google" id="ProtNLM"/>
    </source>
</evidence>
<dbReference type="Proteomes" id="UP001606300">
    <property type="component" value="Unassembled WGS sequence"/>
</dbReference>